<keyword evidence="9" id="KW-1185">Reference proteome</keyword>
<dbReference type="PROSITE" id="PS51900">
    <property type="entry name" value="CB"/>
    <property type="match status" value="1"/>
</dbReference>
<proteinExistence type="inferred from homology"/>
<dbReference type="InterPro" id="IPR050090">
    <property type="entry name" value="Tyrosine_recombinase_XerCD"/>
</dbReference>
<dbReference type="PANTHER" id="PTHR30349">
    <property type="entry name" value="PHAGE INTEGRASE-RELATED"/>
    <property type="match status" value="1"/>
</dbReference>
<evidence type="ECO:0000259" key="7">
    <source>
        <dbReference type="PROSITE" id="PS51900"/>
    </source>
</evidence>
<dbReference type="EMBL" id="JACXSS010000001">
    <property type="protein sequence ID" value="MBD9356341.1"/>
    <property type="molecule type" value="Genomic_DNA"/>
</dbReference>
<dbReference type="InterPro" id="IPR010998">
    <property type="entry name" value="Integrase_recombinase_N"/>
</dbReference>
<feature type="domain" description="Core-binding (CB)" evidence="7">
    <location>
        <begin position="58"/>
        <end position="136"/>
    </location>
</feature>
<dbReference type="Proteomes" id="UP000652176">
    <property type="component" value="Unassembled WGS sequence"/>
</dbReference>
<evidence type="ECO:0000313" key="9">
    <source>
        <dbReference type="Proteomes" id="UP000652176"/>
    </source>
</evidence>
<protein>
    <submittedName>
        <fullName evidence="8">Site-specific integrase</fullName>
    </submittedName>
</protein>
<dbReference type="CDD" id="cd00796">
    <property type="entry name" value="INT_Rci_Hp1_C"/>
    <property type="match status" value="1"/>
</dbReference>
<dbReference type="InterPro" id="IPR044068">
    <property type="entry name" value="CB"/>
</dbReference>
<evidence type="ECO:0000256" key="3">
    <source>
        <dbReference type="ARBA" id="ARBA00023125"/>
    </source>
</evidence>
<keyword evidence="2" id="KW-0229">DNA integration</keyword>
<evidence type="ECO:0000256" key="5">
    <source>
        <dbReference type="PROSITE-ProRule" id="PRU01248"/>
    </source>
</evidence>
<feature type="domain" description="Tyr recombinase" evidence="6">
    <location>
        <begin position="156"/>
        <end position="324"/>
    </location>
</feature>
<dbReference type="InterPro" id="IPR011010">
    <property type="entry name" value="DNA_brk_join_enz"/>
</dbReference>
<accession>A0ABR9CZN4</accession>
<evidence type="ECO:0000256" key="4">
    <source>
        <dbReference type="ARBA" id="ARBA00023172"/>
    </source>
</evidence>
<dbReference type="InterPro" id="IPR002104">
    <property type="entry name" value="Integrase_catalytic"/>
</dbReference>
<gene>
    <name evidence="8" type="ORF">IE877_10640</name>
</gene>
<evidence type="ECO:0000256" key="2">
    <source>
        <dbReference type="ARBA" id="ARBA00022908"/>
    </source>
</evidence>
<evidence type="ECO:0000259" key="6">
    <source>
        <dbReference type="PROSITE" id="PS51898"/>
    </source>
</evidence>
<dbReference type="Pfam" id="PF00589">
    <property type="entry name" value="Phage_integrase"/>
    <property type="match status" value="1"/>
</dbReference>
<dbReference type="SUPFAM" id="SSF56349">
    <property type="entry name" value="DNA breaking-rejoining enzymes"/>
    <property type="match status" value="1"/>
</dbReference>
<dbReference type="PANTHER" id="PTHR30349:SF64">
    <property type="entry name" value="PROPHAGE INTEGRASE INTD-RELATED"/>
    <property type="match status" value="1"/>
</dbReference>
<dbReference type="InterPro" id="IPR013762">
    <property type="entry name" value="Integrase-like_cat_sf"/>
</dbReference>
<dbReference type="Gene3D" id="1.10.443.10">
    <property type="entry name" value="Intergrase catalytic core"/>
    <property type="match status" value="1"/>
</dbReference>
<comment type="similarity">
    <text evidence="1">Belongs to the 'phage' integrase family.</text>
</comment>
<name>A0ABR9CZN4_9GAMM</name>
<sequence length="356" mass="40972">MSLFKRKDSSVYWVKITINGRIVQKSTGTPDKTKAQEFHDRLKVQLWEQTKLGAKRGYSWNEAVVRWLSETQHKASRGDDLAHLRWLDQHLNGVALDAINRDALDQLMRAKLASGVGNSTVNRMLALIRSILRKAALEWEWLDKVPKIRLLPEPSRRIRWITREEVDRLLLELPDHLKAMVRFSLETGLRQANVTGLLWSQIDLTRRCAWIHPDQAKARRAIAVPLSKAAVVIIREQLGKHQSHVFTYQGHPVREVNTKAWRNALDRAGIEDFRWHDLRHTWASWHVQAGTPLHVLQELGGWESVEMVRRYAHLSSEHLAGYVDRLSALHVVEDDADSYDLATANKKGLGEKHLSL</sequence>
<dbReference type="Gene3D" id="1.10.150.130">
    <property type="match status" value="1"/>
</dbReference>
<organism evidence="8 9">
    <name type="scientific">Methylomonas albis</name>
    <dbReference type="NCBI Taxonomy" id="1854563"/>
    <lineage>
        <taxon>Bacteria</taxon>
        <taxon>Pseudomonadati</taxon>
        <taxon>Pseudomonadota</taxon>
        <taxon>Gammaproteobacteria</taxon>
        <taxon>Methylococcales</taxon>
        <taxon>Methylococcaceae</taxon>
        <taxon>Methylomonas</taxon>
    </lineage>
</organism>
<dbReference type="PROSITE" id="PS51898">
    <property type="entry name" value="TYR_RECOMBINASE"/>
    <property type="match status" value="1"/>
</dbReference>
<evidence type="ECO:0000313" key="8">
    <source>
        <dbReference type="EMBL" id="MBD9356341.1"/>
    </source>
</evidence>
<keyword evidence="3 5" id="KW-0238">DNA-binding</keyword>
<keyword evidence="4" id="KW-0233">DNA recombination</keyword>
<comment type="caution">
    <text evidence="8">The sequence shown here is derived from an EMBL/GenBank/DDBJ whole genome shotgun (WGS) entry which is preliminary data.</text>
</comment>
<reference evidence="8 9" key="1">
    <citation type="submission" date="2020-09" db="EMBL/GenBank/DDBJ databases">
        <title>Methylomonas albis sp. nov. and Methylomonas fluvii sp. nov.: Two cold-adapted methanotrophs from the River Elbe and an amended description of Methylovulum psychrotolerans strain Eb1.</title>
        <authorList>
            <person name="Bussmann I.K."/>
            <person name="Klings K.-W."/>
            <person name="Warnstedt J."/>
            <person name="Hoppert M."/>
            <person name="Saborowski A."/>
            <person name="Horn F."/>
            <person name="Liebner S."/>
        </authorList>
    </citation>
    <scope>NUCLEOTIDE SEQUENCE [LARGE SCALE GENOMIC DNA]</scope>
    <source>
        <strain evidence="8 9">EbA</strain>
    </source>
</reference>
<evidence type="ECO:0000256" key="1">
    <source>
        <dbReference type="ARBA" id="ARBA00008857"/>
    </source>
</evidence>